<protein>
    <submittedName>
        <fullName evidence="2">DUF3021 domain-containing protein</fullName>
    </submittedName>
</protein>
<proteinExistence type="predicted"/>
<reference evidence="2" key="2">
    <citation type="submission" date="2021-04" db="EMBL/GenBank/DDBJ databases">
        <authorList>
            <person name="Gilroy R."/>
        </authorList>
    </citation>
    <scope>NUCLEOTIDE SEQUENCE</scope>
    <source>
        <strain evidence="2">1719</strain>
    </source>
</reference>
<dbReference type="Pfam" id="PF11457">
    <property type="entry name" value="DUF3021"/>
    <property type="match status" value="1"/>
</dbReference>
<name>A0A9D1WAQ4_9SPHI</name>
<feature type="transmembrane region" description="Helical" evidence="1">
    <location>
        <begin position="7"/>
        <end position="30"/>
    </location>
</feature>
<sequence length="155" mass="17375">MRKAIKYGLLGLLCGSLAYLVFSILLSWKLGTGEFYFTIPALVNEYGNELLSGSLQILTFLWLGMASGVAFSMTENMDWSPQKQSAGYLLTLTIGVVPTAVVGRWFEHLFIGFFSYLIILTGISVVLFIIGWIKLKYDVLQIKQAIALEKEDIYE</sequence>
<gene>
    <name evidence="2" type="ORF">H9853_11185</name>
</gene>
<keyword evidence="1" id="KW-1133">Transmembrane helix</keyword>
<feature type="transmembrane region" description="Helical" evidence="1">
    <location>
        <begin position="85"/>
        <end position="103"/>
    </location>
</feature>
<feature type="transmembrane region" description="Helical" evidence="1">
    <location>
        <begin position="109"/>
        <end position="133"/>
    </location>
</feature>
<dbReference type="Proteomes" id="UP000824156">
    <property type="component" value="Unassembled WGS sequence"/>
</dbReference>
<accession>A0A9D1WAQ4</accession>
<dbReference type="EMBL" id="DXEZ01000317">
    <property type="protein sequence ID" value="HIX55578.1"/>
    <property type="molecule type" value="Genomic_DNA"/>
</dbReference>
<evidence type="ECO:0000313" key="3">
    <source>
        <dbReference type="Proteomes" id="UP000824156"/>
    </source>
</evidence>
<keyword evidence="1" id="KW-0812">Transmembrane</keyword>
<keyword evidence="1" id="KW-0472">Membrane</keyword>
<comment type="caution">
    <text evidence="2">The sequence shown here is derived from an EMBL/GenBank/DDBJ whole genome shotgun (WGS) entry which is preliminary data.</text>
</comment>
<dbReference type="AlphaFoldDB" id="A0A9D1WAQ4"/>
<evidence type="ECO:0000256" key="1">
    <source>
        <dbReference type="SAM" id="Phobius"/>
    </source>
</evidence>
<organism evidence="2 3">
    <name type="scientific">Candidatus Sphingobacterium stercoripullorum</name>
    <dbReference type="NCBI Taxonomy" id="2838759"/>
    <lineage>
        <taxon>Bacteria</taxon>
        <taxon>Pseudomonadati</taxon>
        <taxon>Bacteroidota</taxon>
        <taxon>Sphingobacteriia</taxon>
        <taxon>Sphingobacteriales</taxon>
        <taxon>Sphingobacteriaceae</taxon>
        <taxon>Sphingobacterium</taxon>
    </lineage>
</organism>
<evidence type="ECO:0000313" key="2">
    <source>
        <dbReference type="EMBL" id="HIX55578.1"/>
    </source>
</evidence>
<reference evidence="2" key="1">
    <citation type="journal article" date="2021" name="PeerJ">
        <title>Extensive microbial diversity within the chicken gut microbiome revealed by metagenomics and culture.</title>
        <authorList>
            <person name="Gilroy R."/>
            <person name="Ravi A."/>
            <person name="Getino M."/>
            <person name="Pursley I."/>
            <person name="Horton D.L."/>
            <person name="Alikhan N.F."/>
            <person name="Baker D."/>
            <person name="Gharbi K."/>
            <person name="Hall N."/>
            <person name="Watson M."/>
            <person name="Adriaenssens E.M."/>
            <person name="Foster-Nyarko E."/>
            <person name="Jarju S."/>
            <person name="Secka A."/>
            <person name="Antonio M."/>
            <person name="Oren A."/>
            <person name="Chaudhuri R.R."/>
            <person name="La Ragione R."/>
            <person name="Hildebrand F."/>
            <person name="Pallen M.J."/>
        </authorList>
    </citation>
    <scope>NUCLEOTIDE SEQUENCE</scope>
    <source>
        <strain evidence="2">1719</strain>
    </source>
</reference>
<dbReference type="InterPro" id="IPR021560">
    <property type="entry name" value="DUF3021"/>
</dbReference>
<feature type="transmembrane region" description="Helical" evidence="1">
    <location>
        <begin position="50"/>
        <end position="73"/>
    </location>
</feature>